<dbReference type="RefSeq" id="WP_279296069.1">
    <property type="nucleotide sequence ID" value="NZ_JAOTIF010000002.1"/>
</dbReference>
<dbReference type="Pfam" id="PF14771">
    <property type="entry name" value="DUF4476"/>
    <property type="match status" value="1"/>
</dbReference>
<keyword evidence="5" id="KW-1185">Reference proteome</keyword>
<keyword evidence="2" id="KW-0732">Signal</keyword>
<comment type="caution">
    <text evidence="4">The sequence shown here is derived from an EMBL/GenBank/DDBJ whole genome shotgun (WGS) entry which is preliminary data.</text>
</comment>
<dbReference type="Proteomes" id="UP001155483">
    <property type="component" value="Unassembled WGS sequence"/>
</dbReference>
<organism evidence="4 5">
    <name type="scientific">Paraflavisolibacter caeni</name>
    <dbReference type="NCBI Taxonomy" id="2982496"/>
    <lineage>
        <taxon>Bacteria</taxon>
        <taxon>Pseudomonadati</taxon>
        <taxon>Bacteroidota</taxon>
        <taxon>Chitinophagia</taxon>
        <taxon>Chitinophagales</taxon>
        <taxon>Chitinophagaceae</taxon>
        <taxon>Paraflavisolibacter</taxon>
    </lineage>
</organism>
<proteinExistence type="predicted"/>
<reference evidence="4" key="2">
    <citation type="submission" date="2023-04" db="EMBL/GenBank/DDBJ databases">
        <title>Paracnuella aquatica gen. nov., sp. nov., a member of the family Chitinophagaceae isolated from a hot spring.</title>
        <authorList>
            <person name="Wang C."/>
        </authorList>
    </citation>
    <scope>NUCLEOTIDE SEQUENCE</scope>
    <source>
        <strain evidence="4">LB-8</strain>
    </source>
</reference>
<evidence type="ECO:0000256" key="1">
    <source>
        <dbReference type="SAM" id="MobiDB-lite"/>
    </source>
</evidence>
<gene>
    <name evidence="4" type="ORF">OCK74_05820</name>
</gene>
<feature type="signal peptide" evidence="2">
    <location>
        <begin position="1"/>
        <end position="19"/>
    </location>
</feature>
<feature type="chain" id="PRO_5040969229" evidence="2">
    <location>
        <begin position="20"/>
        <end position="273"/>
    </location>
</feature>
<accession>A0A9X2XNM6</accession>
<feature type="compositionally biased region" description="Basic and acidic residues" evidence="1">
    <location>
        <begin position="113"/>
        <end position="122"/>
    </location>
</feature>
<feature type="region of interest" description="Disordered" evidence="1">
    <location>
        <begin position="113"/>
        <end position="152"/>
    </location>
</feature>
<dbReference type="AlphaFoldDB" id="A0A9X2XNM6"/>
<protein>
    <submittedName>
        <fullName evidence="4">DUF4476 domain-containing protein</fullName>
    </submittedName>
</protein>
<reference evidence="4" key="1">
    <citation type="submission" date="2022-09" db="EMBL/GenBank/DDBJ databases">
        <authorList>
            <person name="Yuan C."/>
            <person name="Ke Z."/>
        </authorList>
    </citation>
    <scope>NUCLEOTIDE SEQUENCE</scope>
    <source>
        <strain evidence="4">LB-8</strain>
    </source>
</reference>
<evidence type="ECO:0000313" key="4">
    <source>
        <dbReference type="EMBL" id="MCU7548624.1"/>
    </source>
</evidence>
<dbReference type="InterPro" id="IPR028011">
    <property type="entry name" value="DUF4476"/>
</dbReference>
<feature type="compositionally biased region" description="Basic and acidic residues" evidence="1">
    <location>
        <begin position="128"/>
        <end position="152"/>
    </location>
</feature>
<evidence type="ECO:0000259" key="3">
    <source>
        <dbReference type="Pfam" id="PF14771"/>
    </source>
</evidence>
<evidence type="ECO:0000313" key="5">
    <source>
        <dbReference type="Proteomes" id="UP001155483"/>
    </source>
</evidence>
<name>A0A9X2XNM6_9BACT</name>
<feature type="domain" description="DUF4476" evidence="3">
    <location>
        <begin position="183"/>
        <end position="268"/>
    </location>
</feature>
<sequence>MKNIFTLLFSTLIGLSVFASGNTGRVTVSFYGNNDYRVYIDGRSIASNNNRVYLNDLRPGRHTIDVYELKKNNKINKKPVYTSNFMVKPQYDLNIIVNRDGYVKFDEDRNYDNRRKNGDWNDRNQNNRNRDDEYNRNRSEGRDWDNDHERTYDRNRDYDRDRKYDRDENYDRNRNWNDNNRAMSDADFNQFTQKIRNQWLSKKNIAKEGLNSNYFTTYQVREVLQIFSSENDKLELAKLAYSRTVDQRNFSQLYDLFSSQGKDELDRYVRGRY</sequence>
<evidence type="ECO:0000256" key="2">
    <source>
        <dbReference type="SAM" id="SignalP"/>
    </source>
</evidence>
<dbReference type="EMBL" id="JAOTIF010000002">
    <property type="protein sequence ID" value="MCU7548624.1"/>
    <property type="molecule type" value="Genomic_DNA"/>
</dbReference>